<dbReference type="GO" id="GO:0046872">
    <property type="term" value="F:metal ion binding"/>
    <property type="evidence" value="ECO:0007669"/>
    <property type="project" value="UniProtKB-KW"/>
</dbReference>
<dbReference type="SFLD" id="SFLDG01067">
    <property type="entry name" value="SPASM/twitch_domain_containing"/>
    <property type="match status" value="1"/>
</dbReference>
<dbReference type="CDD" id="cd01335">
    <property type="entry name" value="Radical_SAM"/>
    <property type="match status" value="1"/>
</dbReference>
<dbReference type="Pfam" id="PF04055">
    <property type="entry name" value="Radical_SAM"/>
    <property type="match status" value="1"/>
</dbReference>
<keyword evidence="2" id="KW-0949">S-adenosyl-L-methionine</keyword>
<evidence type="ECO:0000256" key="1">
    <source>
        <dbReference type="ARBA" id="ARBA00001966"/>
    </source>
</evidence>
<feature type="domain" description="Radical SAM core" evidence="6">
    <location>
        <begin position="61"/>
        <end position="289"/>
    </location>
</feature>
<evidence type="ECO:0000259" key="6">
    <source>
        <dbReference type="PROSITE" id="PS51918"/>
    </source>
</evidence>
<dbReference type="Proteomes" id="UP000036097">
    <property type="component" value="Unassembled WGS sequence"/>
</dbReference>
<dbReference type="SMART" id="SM00729">
    <property type="entry name" value="Elp3"/>
    <property type="match status" value="1"/>
</dbReference>
<evidence type="ECO:0000256" key="4">
    <source>
        <dbReference type="ARBA" id="ARBA00023004"/>
    </source>
</evidence>
<evidence type="ECO:0000256" key="3">
    <source>
        <dbReference type="ARBA" id="ARBA00022723"/>
    </source>
</evidence>
<dbReference type="SFLD" id="SFLDS00029">
    <property type="entry name" value="Radical_SAM"/>
    <property type="match status" value="1"/>
</dbReference>
<dbReference type="PATRIC" id="fig|1195763.3.peg.4738"/>
<comment type="cofactor">
    <cofactor evidence="1">
        <name>[4Fe-4S] cluster</name>
        <dbReference type="ChEBI" id="CHEBI:49883"/>
    </cofactor>
</comment>
<dbReference type="InterPro" id="IPR058240">
    <property type="entry name" value="rSAM_sf"/>
</dbReference>
<dbReference type="PANTHER" id="PTHR11228:SF7">
    <property type="entry name" value="PQQA PEPTIDE CYCLASE"/>
    <property type="match status" value="1"/>
</dbReference>
<keyword evidence="5" id="KW-0411">Iron-sulfur</keyword>
<evidence type="ECO:0000256" key="5">
    <source>
        <dbReference type="ARBA" id="ARBA00023014"/>
    </source>
</evidence>
<dbReference type="GO" id="GO:0051536">
    <property type="term" value="F:iron-sulfur cluster binding"/>
    <property type="evidence" value="ECO:0007669"/>
    <property type="project" value="UniProtKB-KW"/>
</dbReference>
<dbReference type="SUPFAM" id="SSF102114">
    <property type="entry name" value="Radical SAM enzymes"/>
    <property type="match status" value="1"/>
</dbReference>
<dbReference type="InterPro" id="IPR006638">
    <property type="entry name" value="Elp3/MiaA/NifB-like_rSAM"/>
</dbReference>
<evidence type="ECO:0000256" key="2">
    <source>
        <dbReference type="ARBA" id="ARBA00022691"/>
    </source>
</evidence>
<dbReference type="PROSITE" id="PS51918">
    <property type="entry name" value="RADICAL_SAM"/>
    <property type="match status" value="1"/>
</dbReference>
<dbReference type="PANTHER" id="PTHR11228">
    <property type="entry name" value="RADICAL SAM DOMAIN PROTEIN"/>
    <property type="match status" value="1"/>
</dbReference>
<dbReference type="InterPro" id="IPR013785">
    <property type="entry name" value="Aldolase_TIM"/>
</dbReference>
<reference evidence="7 8" key="1">
    <citation type="submission" date="2015-05" db="EMBL/GenBank/DDBJ databases">
        <title>Photobacterium galathea sp. nov.</title>
        <authorList>
            <person name="Machado H."/>
            <person name="Gram L."/>
        </authorList>
    </citation>
    <scope>NUCLEOTIDE SEQUENCE [LARGE SCALE GENOMIC DNA]</scope>
    <source>
        <strain evidence="7 8">CGMCC 1.12159</strain>
    </source>
</reference>
<dbReference type="InterPro" id="IPR007197">
    <property type="entry name" value="rSAM"/>
</dbReference>
<keyword evidence="3" id="KW-0479">Metal-binding</keyword>
<comment type="caution">
    <text evidence="7">The sequence shown here is derived from an EMBL/GenBank/DDBJ whole genome shotgun (WGS) entry which is preliminary data.</text>
</comment>
<dbReference type="AlphaFoldDB" id="A0A0J1JHP8"/>
<proteinExistence type="predicted"/>
<protein>
    <recommendedName>
        <fullName evidence="6">Radical SAM core domain-containing protein</fullName>
    </recommendedName>
</protein>
<dbReference type="EMBL" id="LDOT01000053">
    <property type="protein sequence ID" value="KLV01477.1"/>
    <property type="molecule type" value="Genomic_DNA"/>
</dbReference>
<accession>A0A0J1JHP8</accession>
<gene>
    <name evidence="7" type="ORF">ABT56_22095</name>
</gene>
<keyword evidence="8" id="KW-1185">Reference proteome</keyword>
<dbReference type="GO" id="GO:0003824">
    <property type="term" value="F:catalytic activity"/>
    <property type="evidence" value="ECO:0007669"/>
    <property type="project" value="InterPro"/>
</dbReference>
<evidence type="ECO:0000313" key="7">
    <source>
        <dbReference type="EMBL" id="KLV01477.1"/>
    </source>
</evidence>
<sequence>MSILQSRGDILPALVKIERILAEAGVTRIVLDLSAHLHEQQPRLVKLNYSQSIPRLYSKEITYRKSVRFSITEKCNYHCFFCHEEGMEMEVGRSCRDLSDIFEVIRQFAEQGYDDFTFTGGEPLLQWRSLSACLDYMEQIGYQPEITIVTNGERITPKVIERLVDYPGKVRFNLSVHSLRDDEYLSIVHRKKKPDFGSDNLLTKIKQKIELIRQAGIPFKLNFVLLKGVNTSLKSLEAILEYSATCGASTVKFLELLITEGLKDFYPYFYSLQALEKDLSEVLTFSWQDHRRRVFKYKNTDLDVEIQHCTCARGCNTCSLNRDANFTAELNYFPCFLHPEHNFALDGGNLISCLEQGEKFVDNMASHYQDYSPILIKEAYTTRSERAYYYQILPQEQAAIVALSKARLHRIREFKEFYYSDGSSEFECFDKVQKLSLNSYDNSYFEIQQTISVAEQGMHETQFLTDGINITDAQRYNHALEQENKLNHLTLDWKIEYYRTDKGELSISQNAQTGIVLLRAEKPFELLNVKVKPVTVPVPLLIQQVIDKAGVL</sequence>
<organism evidence="7 8">
    <name type="scientific">Photobacterium aquae</name>
    <dbReference type="NCBI Taxonomy" id="1195763"/>
    <lineage>
        <taxon>Bacteria</taxon>
        <taxon>Pseudomonadati</taxon>
        <taxon>Pseudomonadota</taxon>
        <taxon>Gammaproteobacteria</taxon>
        <taxon>Vibrionales</taxon>
        <taxon>Vibrionaceae</taxon>
        <taxon>Photobacterium</taxon>
    </lineage>
</organism>
<dbReference type="STRING" id="1195763.ABT56_22095"/>
<name>A0A0J1JHP8_9GAMM</name>
<keyword evidence="4" id="KW-0408">Iron</keyword>
<dbReference type="Gene3D" id="3.20.20.70">
    <property type="entry name" value="Aldolase class I"/>
    <property type="match status" value="1"/>
</dbReference>
<dbReference type="InterPro" id="IPR050377">
    <property type="entry name" value="Radical_SAM_PqqE_MftC-like"/>
</dbReference>
<evidence type="ECO:0000313" key="8">
    <source>
        <dbReference type="Proteomes" id="UP000036097"/>
    </source>
</evidence>